<dbReference type="InterPro" id="IPR029119">
    <property type="entry name" value="MutY_C"/>
</dbReference>
<dbReference type="GO" id="GO:0035485">
    <property type="term" value="F:adenine/guanine mispair binding"/>
    <property type="evidence" value="ECO:0007669"/>
    <property type="project" value="TreeGrafter"/>
</dbReference>
<dbReference type="InterPro" id="IPR004036">
    <property type="entry name" value="Endonuclease-III-like_CS2"/>
</dbReference>
<dbReference type="SUPFAM" id="SSF55811">
    <property type="entry name" value="Nudix"/>
    <property type="match status" value="1"/>
</dbReference>
<evidence type="ECO:0000256" key="12">
    <source>
        <dbReference type="ARBA" id="ARBA00023204"/>
    </source>
</evidence>
<dbReference type="OrthoDB" id="9802365at2"/>
<evidence type="ECO:0000256" key="5">
    <source>
        <dbReference type="ARBA" id="ARBA00022023"/>
    </source>
</evidence>
<dbReference type="HOGENOM" id="CLU_012862_0_2_5"/>
<comment type="caution">
    <text evidence="16">The sequence shown here is derived from an EMBL/GenBank/DDBJ whole genome shotgun (WGS) entry which is preliminary data.</text>
</comment>
<dbReference type="GO" id="GO:0000701">
    <property type="term" value="F:purine-specific mismatch base pair DNA N-glycosylase activity"/>
    <property type="evidence" value="ECO:0007669"/>
    <property type="project" value="UniProtKB-EC"/>
</dbReference>
<dbReference type="eggNOG" id="COG1194">
    <property type="taxonomic scope" value="Bacteria"/>
</dbReference>
<reference evidence="16 17" key="1">
    <citation type="submission" date="2012-03" db="EMBL/GenBank/DDBJ databases">
        <title>The Genome Sequence of Bartonella tamiae Th239.</title>
        <authorList>
            <consortium name="The Broad Institute Genome Sequencing Platform"/>
            <consortium name="The Broad Institute Genome Sequencing Center for Infectious Disease"/>
            <person name="Feldgarden M."/>
            <person name="Kirby J."/>
            <person name="Kosoy M."/>
            <person name="Birtles R."/>
            <person name="Probert W.S."/>
            <person name="Chiaraviglio L."/>
            <person name="Young S.K."/>
            <person name="Zeng Q."/>
            <person name="Gargeya S."/>
            <person name="Fitzgerald M."/>
            <person name="Haas B."/>
            <person name="Abouelleil A."/>
            <person name="Alvarado L."/>
            <person name="Arachchi H.M."/>
            <person name="Berlin A."/>
            <person name="Chapman S.B."/>
            <person name="Gearin G."/>
            <person name="Goldberg J."/>
            <person name="Griggs A."/>
            <person name="Gujja S."/>
            <person name="Hansen M."/>
            <person name="Heiman D."/>
            <person name="Howarth C."/>
            <person name="Larimer J."/>
            <person name="Lui A."/>
            <person name="MacDonald P.J.P."/>
            <person name="McCowen C."/>
            <person name="Montmayeur A."/>
            <person name="Murphy C."/>
            <person name="Neiman D."/>
            <person name="Pearson M."/>
            <person name="Priest M."/>
            <person name="Roberts A."/>
            <person name="Saif S."/>
            <person name="Shea T."/>
            <person name="Sisk P."/>
            <person name="Stolte C."/>
            <person name="Sykes S."/>
            <person name="Wortman J."/>
            <person name="Nusbaum C."/>
            <person name="Birren B."/>
        </authorList>
    </citation>
    <scope>NUCLEOTIDE SEQUENCE [LARGE SCALE GENOMIC DNA]</scope>
    <source>
        <strain evidence="16 17">Th239</strain>
    </source>
</reference>
<dbReference type="GO" id="GO:0032357">
    <property type="term" value="F:oxidized purine DNA binding"/>
    <property type="evidence" value="ECO:0007669"/>
    <property type="project" value="TreeGrafter"/>
</dbReference>
<comment type="similarity">
    <text evidence="3 14">Belongs to the Nth/MutY family.</text>
</comment>
<keyword evidence="9" id="KW-0378">Hydrolase</keyword>
<dbReference type="PANTHER" id="PTHR42944">
    <property type="entry name" value="ADENINE DNA GLYCOSYLASE"/>
    <property type="match status" value="1"/>
</dbReference>
<dbReference type="PATRIC" id="fig|1094558.3.peg.1036"/>
<dbReference type="Gene3D" id="1.10.340.30">
    <property type="entry name" value="Hypothetical protein, domain 2"/>
    <property type="match status" value="1"/>
</dbReference>
<dbReference type="InterPro" id="IPR044298">
    <property type="entry name" value="MIG/MutY"/>
</dbReference>
<dbReference type="InterPro" id="IPR005760">
    <property type="entry name" value="A/G_AdeGlyc_MutY"/>
</dbReference>
<dbReference type="Gene3D" id="1.10.1670.10">
    <property type="entry name" value="Helix-hairpin-Helix base-excision DNA repair enzymes (C-terminal)"/>
    <property type="match status" value="1"/>
</dbReference>
<keyword evidence="17" id="KW-1185">Reference proteome</keyword>
<dbReference type="FunFam" id="1.10.340.30:FF:000002">
    <property type="entry name" value="Adenine DNA glycosylase"/>
    <property type="match status" value="1"/>
</dbReference>
<protein>
    <recommendedName>
        <fullName evidence="5 14">Adenine DNA glycosylase</fullName>
        <ecNumber evidence="4 14">3.2.2.31</ecNumber>
    </recommendedName>
</protein>
<gene>
    <name evidence="16" type="ORF">ME5_00946</name>
</gene>
<comment type="catalytic activity">
    <reaction evidence="1 14">
        <text>Hydrolyzes free adenine bases from 7,8-dihydro-8-oxoguanine:adenine mismatched double-stranded DNA, leaving an apurinic site.</text>
        <dbReference type="EC" id="3.2.2.31"/>
    </reaction>
</comment>
<keyword evidence="11" id="KW-0411">Iron-sulfur</keyword>
<evidence type="ECO:0000256" key="4">
    <source>
        <dbReference type="ARBA" id="ARBA00012045"/>
    </source>
</evidence>
<dbReference type="EC" id="3.2.2.31" evidence="4 14"/>
<proteinExistence type="inferred from homology"/>
<dbReference type="Gene3D" id="3.90.79.10">
    <property type="entry name" value="Nucleoside Triphosphate Pyrophosphohydrolase"/>
    <property type="match status" value="1"/>
</dbReference>
<comment type="cofactor">
    <cofactor evidence="14">
        <name>[4Fe-4S] cluster</name>
        <dbReference type="ChEBI" id="CHEBI:49883"/>
    </cofactor>
    <text evidence="14">Binds 1 [4Fe-4S] cluster.</text>
</comment>
<accession>J1K0J7</accession>
<dbReference type="GO" id="GO:0051539">
    <property type="term" value="F:4 iron, 4 sulfur cluster binding"/>
    <property type="evidence" value="ECO:0007669"/>
    <property type="project" value="UniProtKB-UniRule"/>
</dbReference>
<evidence type="ECO:0000256" key="11">
    <source>
        <dbReference type="ARBA" id="ARBA00023014"/>
    </source>
</evidence>
<dbReference type="EMBL" id="AIMB01000007">
    <property type="protein sequence ID" value="EJF90545.1"/>
    <property type="molecule type" value="Genomic_DNA"/>
</dbReference>
<dbReference type="GO" id="GO:0006284">
    <property type="term" value="P:base-excision repair"/>
    <property type="evidence" value="ECO:0007669"/>
    <property type="project" value="UniProtKB-UniRule"/>
</dbReference>
<dbReference type="GO" id="GO:0034039">
    <property type="term" value="F:8-oxo-7,8-dihydroguanine DNA N-glycosylase activity"/>
    <property type="evidence" value="ECO:0007669"/>
    <property type="project" value="TreeGrafter"/>
</dbReference>
<dbReference type="SUPFAM" id="SSF48150">
    <property type="entry name" value="DNA-glycosylase"/>
    <property type="match status" value="1"/>
</dbReference>
<evidence type="ECO:0000256" key="3">
    <source>
        <dbReference type="ARBA" id="ARBA00008343"/>
    </source>
</evidence>
<dbReference type="InterPro" id="IPR023170">
    <property type="entry name" value="HhH_base_excis_C"/>
</dbReference>
<keyword evidence="7" id="KW-0479">Metal-binding</keyword>
<dbReference type="STRING" id="1094558.ME5_00946"/>
<dbReference type="AlphaFoldDB" id="J1K0J7"/>
<dbReference type="InterPro" id="IPR000445">
    <property type="entry name" value="HhH_motif"/>
</dbReference>
<dbReference type="NCBIfam" id="TIGR01084">
    <property type="entry name" value="mutY"/>
    <property type="match status" value="1"/>
</dbReference>
<dbReference type="Pfam" id="PF00633">
    <property type="entry name" value="HHH"/>
    <property type="match status" value="1"/>
</dbReference>
<comment type="function">
    <text evidence="2">Adenine glycosylase active on G-A mispairs. MutY also corrects error-prone DNA synthesis past GO lesions which are due to the oxidatively damaged form of guanine: 7,8-dihydro-8-oxoguanine (8-oxo-dGTP).</text>
</comment>
<evidence type="ECO:0000313" key="17">
    <source>
        <dbReference type="Proteomes" id="UP000008952"/>
    </source>
</evidence>
<dbReference type="SMART" id="SM00478">
    <property type="entry name" value="ENDO3c"/>
    <property type="match status" value="1"/>
</dbReference>
<dbReference type="InterPro" id="IPR015797">
    <property type="entry name" value="NUDIX_hydrolase-like_dom_sf"/>
</dbReference>
<evidence type="ECO:0000256" key="1">
    <source>
        <dbReference type="ARBA" id="ARBA00000843"/>
    </source>
</evidence>
<evidence type="ECO:0000256" key="2">
    <source>
        <dbReference type="ARBA" id="ARBA00002933"/>
    </source>
</evidence>
<keyword evidence="13 14" id="KW-0326">Glycosidase</keyword>
<dbReference type="PROSITE" id="PS01155">
    <property type="entry name" value="ENDONUCLEASE_III_2"/>
    <property type="match status" value="1"/>
</dbReference>
<evidence type="ECO:0000259" key="15">
    <source>
        <dbReference type="SMART" id="SM00478"/>
    </source>
</evidence>
<evidence type="ECO:0000313" key="16">
    <source>
        <dbReference type="EMBL" id="EJF90545.1"/>
    </source>
</evidence>
<evidence type="ECO:0000256" key="10">
    <source>
        <dbReference type="ARBA" id="ARBA00023004"/>
    </source>
</evidence>
<evidence type="ECO:0000256" key="9">
    <source>
        <dbReference type="ARBA" id="ARBA00022801"/>
    </source>
</evidence>
<keyword evidence="10 14" id="KW-0408">Iron</keyword>
<keyword evidence="8 14" id="KW-0227">DNA damage</keyword>
<dbReference type="InterPro" id="IPR003265">
    <property type="entry name" value="HhH-GPD_domain"/>
</dbReference>
<keyword evidence="12" id="KW-0234">DNA repair</keyword>
<dbReference type="CDD" id="cd00056">
    <property type="entry name" value="ENDO3c"/>
    <property type="match status" value="1"/>
</dbReference>
<dbReference type="GO" id="GO:0046872">
    <property type="term" value="F:metal ion binding"/>
    <property type="evidence" value="ECO:0007669"/>
    <property type="project" value="UniProtKB-UniRule"/>
</dbReference>
<sequence length="354" mass="40497">MQKISQNLLSWYDKNHRILPWRMNPEELSQGKKPDPYHVWLSEIMLQQTTVEAVKPYFEKFIKKWPTVLALSNASQDDILKQWAGLGYYSRARNLKKCADDVVNRFDGVFPSSKIDLQTLAGIGDYTAAAIAAIAFNRCEAVVDGNVERVITRLFTIETELKKAKKDIKKHTVTLTPKHRPGDFAQAMMDLGAKVCAPRQPHCPLCPLNMDCRANAQGNAHLFPIKEKKKTKPIRKGFAFVALNKDQHVYLERRHDKGLLAGMTQVPNQFSENEEVFQKCRPFAANWQLCGQAKHIFTHFILILEVYLAKNIDKTLVGNGWWCPLDKLEREALPTAMKKVLNTALKIEFKKNHE</sequence>
<dbReference type="RefSeq" id="WP_008038938.1">
    <property type="nucleotide sequence ID" value="NZ_JH725147.1"/>
</dbReference>
<dbReference type="Proteomes" id="UP000008952">
    <property type="component" value="Unassembled WGS sequence"/>
</dbReference>
<dbReference type="CDD" id="cd03431">
    <property type="entry name" value="NUDIX_DNA_Glycosylase_C-MutY"/>
    <property type="match status" value="1"/>
</dbReference>
<evidence type="ECO:0000256" key="13">
    <source>
        <dbReference type="ARBA" id="ARBA00023295"/>
    </source>
</evidence>
<dbReference type="PANTHER" id="PTHR42944:SF1">
    <property type="entry name" value="ADENINE DNA GLYCOSYLASE"/>
    <property type="match status" value="1"/>
</dbReference>
<evidence type="ECO:0000256" key="14">
    <source>
        <dbReference type="RuleBase" id="RU365096"/>
    </source>
</evidence>
<name>J1K0J7_9HYPH</name>
<dbReference type="Pfam" id="PF00730">
    <property type="entry name" value="HhH-GPD"/>
    <property type="match status" value="1"/>
</dbReference>
<evidence type="ECO:0000256" key="6">
    <source>
        <dbReference type="ARBA" id="ARBA00022485"/>
    </source>
</evidence>
<evidence type="ECO:0000256" key="8">
    <source>
        <dbReference type="ARBA" id="ARBA00022763"/>
    </source>
</evidence>
<dbReference type="Pfam" id="PF14815">
    <property type="entry name" value="NUDIX_4"/>
    <property type="match status" value="1"/>
</dbReference>
<dbReference type="InterPro" id="IPR011257">
    <property type="entry name" value="DNA_glycosylase"/>
</dbReference>
<keyword evidence="6" id="KW-0004">4Fe-4S</keyword>
<evidence type="ECO:0000256" key="7">
    <source>
        <dbReference type="ARBA" id="ARBA00022723"/>
    </source>
</evidence>
<dbReference type="GO" id="GO:0006298">
    <property type="term" value="P:mismatch repair"/>
    <property type="evidence" value="ECO:0007669"/>
    <property type="project" value="TreeGrafter"/>
</dbReference>
<organism evidence="16 17">
    <name type="scientific">Bartonella tamiae Th239</name>
    <dbReference type="NCBI Taxonomy" id="1094558"/>
    <lineage>
        <taxon>Bacteria</taxon>
        <taxon>Pseudomonadati</taxon>
        <taxon>Pseudomonadota</taxon>
        <taxon>Alphaproteobacteria</taxon>
        <taxon>Hyphomicrobiales</taxon>
        <taxon>Bartonellaceae</taxon>
        <taxon>Bartonella</taxon>
    </lineage>
</organism>
<feature type="domain" description="HhH-GPD" evidence="15">
    <location>
        <begin position="45"/>
        <end position="194"/>
    </location>
</feature>